<dbReference type="InParanoid" id="A0A0D2GBH8"/>
<dbReference type="NCBIfam" id="NF005558">
    <property type="entry name" value="PRK07229.1"/>
    <property type="match status" value="1"/>
</dbReference>
<evidence type="ECO:0000259" key="5">
    <source>
        <dbReference type="Pfam" id="PF00694"/>
    </source>
</evidence>
<dbReference type="InterPro" id="IPR000573">
    <property type="entry name" value="AconitaseA/IPMdHydase_ssu_swvl"/>
</dbReference>
<dbReference type="GO" id="GO:0046872">
    <property type="term" value="F:metal ion binding"/>
    <property type="evidence" value="ECO:0007669"/>
    <property type="project" value="UniProtKB-KW"/>
</dbReference>
<protein>
    <submittedName>
        <fullName evidence="6">Aconitate hydratase</fullName>
        <ecNumber evidence="6">4.2.1.3</ecNumber>
    </submittedName>
</protein>
<dbReference type="PANTHER" id="PTHR43160">
    <property type="entry name" value="ACONITATE HYDRATASE B"/>
    <property type="match status" value="1"/>
</dbReference>
<dbReference type="EMBL" id="AZAC01000034">
    <property type="protein sequence ID" value="KIX12227.1"/>
    <property type="molecule type" value="Genomic_DNA"/>
</dbReference>
<evidence type="ECO:0000313" key="6">
    <source>
        <dbReference type="EMBL" id="KIX12227.1"/>
    </source>
</evidence>
<dbReference type="InterPro" id="IPR001030">
    <property type="entry name" value="Acoase/IPM_deHydtase_lsu_aba"/>
</dbReference>
<feature type="domain" description="Aconitase/3-isopropylmalate dehydratase large subunit alpha/beta/alpha" evidence="4">
    <location>
        <begin position="281"/>
        <end position="407"/>
    </location>
</feature>
<dbReference type="GO" id="GO:0051539">
    <property type="term" value="F:4 iron, 4 sulfur cluster binding"/>
    <property type="evidence" value="ECO:0007669"/>
    <property type="project" value="TreeGrafter"/>
</dbReference>
<name>A0A0D2GBH8_9BACT</name>
<proteinExistence type="predicted"/>
<dbReference type="FunCoup" id="A0A0D2GBH8">
    <property type="interactions" value="237"/>
</dbReference>
<dbReference type="Pfam" id="PF00330">
    <property type="entry name" value="Aconitase"/>
    <property type="match status" value="2"/>
</dbReference>
<dbReference type="InterPro" id="IPR036008">
    <property type="entry name" value="Aconitase_4Fe-4S_dom"/>
</dbReference>
<reference evidence="6 7" key="1">
    <citation type="submission" date="2013-11" db="EMBL/GenBank/DDBJ databases">
        <title>Metagenomic analysis of a methanogenic consortium involved in long chain n-alkane degradation.</title>
        <authorList>
            <person name="Davidova I.A."/>
            <person name="Callaghan A.V."/>
            <person name="Wawrik B."/>
            <person name="Pruitt S."/>
            <person name="Marks C."/>
            <person name="Duncan K.E."/>
            <person name="Suflita J.M."/>
        </authorList>
    </citation>
    <scope>NUCLEOTIDE SEQUENCE [LARGE SCALE GENOMIC DNA]</scope>
    <source>
        <strain evidence="6 7">SPR</strain>
    </source>
</reference>
<dbReference type="AlphaFoldDB" id="A0A0D2GBH8"/>
<dbReference type="SUPFAM" id="SSF52016">
    <property type="entry name" value="LeuD/IlvD-like"/>
    <property type="match status" value="1"/>
</dbReference>
<feature type="domain" description="Aconitase A/isopropylmalate dehydratase small subunit swivel" evidence="5">
    <location>
        <begin position="508"/>
        <end position="573"/>
    </location>
</feature>
<dbReference type="PATRIC" id="fig|1429043.3.peg.4435"/>
<dbReference type="NCBIfam" id="TIGR01342">
    <property type="entry name" value="acon_putative"/>
    <property type="match status" value="1"/>
</dbReference>
<accession>A0A0D2GBH8</accession>
<dbReference type="GO" id="GO:0003994">
    <property type="term" value="F:aconitate hydratase activity"/>
    <property type="evidence" value="ECO:0007669"/>
    <property type="project" value="UniProtKB-EC"/>
</dbReference>
<dbReference type="GO" id="GO:0006099">
    <property type="term" value="P:tricarboxylic acid cycle"/>
    <property type="evidence" value="ECO:0007669"/>
    <property type="project" value="TreeGrafter"/>
</dbReference>
<organism evidence="6 7">
    <name type="scientific">Dethiosulfatarculus sandiegensis</name>
    <dbReference type="NCBI Taxonomy" id="1429043"/>
    <lineage>
        <taxon>Bacteria</taxon>
        <taxon>Pseudomonadati</taxon>
        <taxon>Thermodesulfobacteriota</taxon>
        <taxon>Desulfarculia</taxon>
        <taxon>Desulfarculales</taxon>
        <taxon>Desulfarculaceae</taxon>
        <taxon>Dethiosulfatarculus</taxon>
    </lineage>
</organism>
<dbReference type="SUPFAM" id="SSF53732">
    <property type="entry name" value="Aconitase iron-sulfur domain"/>
    <property type="match status" value="1"/>
</dbReference>
<dbReference type="Gene3D" id="3.30.499.10">
    <property type="entry name" value="Aconitase, domain 3"/>
    <property type="match status" value="2"/>
</dbReference>
<keyword evidence="7" id="KW-1185">Reference proteome</keyword>
<evidence type="ECO:0000256" key="2">
    <source>
        <dbReference type="ARBA" id="ARBA00023004"/>
    </source>
</evidence>
<keyword evidence="6" id="KW-0456">Lyase</keyword>
<evidence type="ECO:0000256" key="1">
    <source>
        <dbReference type="ARBA" id="ARBA00022723"/>
    </source>
</evidence>
<dbReference type="Pfam" id="PF00694">
    <property type="entry name" value="Aconitase_C"/>
    <property type="match status" value="1"/>
</dbReference>
<dbReference type="InterPro" id="IPR015931">
    <property type="entry name" value="Acnase/IPM_dHydase_lsu_aba_1/3"/>
</dbReference>
<dbReference type="RefSeq" id="WP_044351052.1">
    <property type="nucleotide sequence ID" value="NZ_AZAC01000034.1"/>
</dbReference>
<feature type="domain" description="Aconitase/3-isopropylmalate dehydratase large subunit alpha/beta/alpha" evidence="4">
    <location>
        <begin position="7"/>
        <end position="280"/>
    </location>
</feature>
<dbReference type="PRINTS" id="PR00415">
    <property type="entry name" value="ACONITASE"/>
</dbReference>
<dbReference type="Gene3D" id="3.20.19.10">
    <property type="entry name" value="Aconitase, domain 4"/>
    <property type="match status" value="1"/>
</dbReference>
<dbReference type="InterPro" id="IPR006250">
    <property type="entry name" value="Aconitase_put"/>
</dbReference>
<keyword evidence="2" id="KW-0408">Iron</keyword>
<dbReference type="OrthoDB" id="9764318at2"/>
<dbReference type="InterPro" id="IPR050926">
    <property type="entry name" value="Aconitase/IPM_isomerase"/>
</dbReference>
<evidence type="ECO:0000259" key="4">
    <source>
        <dbReference type="Pfam" id="PF00330"/>
    </source>
</evidence>
<evidence type="ECO:0000256" key="3">
    <source>
        <dbReference type="ARBA" id="ARBA00023014"/>
    </source>
</evidence>
<gene>
    <name evidence="6" type="ORF">X474_20930</name>
</gene>
<dbReference type="InterPro" id="IPR015928">
    <property type="entry name" value="Aconitase/3IPM_dehydase_swvl"/>
</dbReference>
<sequence length="640" mass="68651">MQLNLTQKILENHLVKGDLKAGEPIALTIDQTLTQDATGTLAALEFEALGLEKVRTQVSASYVDHNILQADHKNPDDHRFLQSFAARFGLWFSPPGNGICHQLHMLNFGKPGCTLLGSDSHTVHAGGLAMLAMGAGGLDVAAAMAGEAFHLTCPKVMGIRLTGQLPPWIGAKDIILELLRRLTVKGGVGWILEYFGPGVEELNLPQRCAICNMGAELGATGSIFPSDQTTKNFLTNQKREADFASMAADPESKYDQVVELNLSELEPLVACPSSPDNVKTARELAGVPLDQIIIGSCAHSGYGSLMKAANNLKGRKVDESTRLHVNPGSRQALAQISMNGGLVDLLEAGARIHQSGCLGCIGIGQAPATKTNSLRTFPRNFPGRSGTINDQVYLAGPEVATASALFGRIADPREIGFDPVIPDPPDLHPDALIPPPEDGANIKIRRGPNIAPFPELKPLPEELECKVVLKLEDNITTDDIMPAGSSILPLRSNIPAISQFVFHNKDKDFAKRAQNYGTCVVVGGENYGQGSSREHAALGPRYLGVRIKLALSFARIHRANLINFGIVPLTFKNPLDYQNLSQDETVVFTGLVGAILNGEESITARVGEQSMTFVLEASPREREILAAGGLLNFIKGNISD</sequence>
<dbReference type="EC" id="4.2.1.3" evidence="6"/>
<evidence type="ECO:0000313" key="7">
    <source>
        <dbReference type="Proteomes" id="UP000032233"/>
    </source>
</evidence>
<dbReference type="GO" id="GO:0005829">
    <property type="term" value="C:cytosol"/>
    <property type="evidence" value="ECO:0007669"/>
    <property type="project" value="TreeGrafter"/>
</dbReference>
<keyword evidence="1" id="KW-0479">Metal-binding</keyword>
<keyword evidence="3" id="KW-0411">Iron-sulfur</keyword>
<dbReference type="STRING" id="1429043.X474_20930"/>
<comment type="caution">
    <text evidence="6">The sequence shown here is derived from an EMBL/GenBank/DDBJ whole genome shotgun (WGS) entry which is preliminary data.</text>
</comment>
<dbReference type="Proteomes" id="UP000032233">
    <property type="component" value="Unassembled WGS sequence"/>
</dbReference>
<dbReference type="PANTHER" id="PTHR43160:SF3">
    <property type="entry name" value="ACONITATE HYDRATASE, MITOCHONDRIAL"/>
    <property type="match status" value="1"/>
</dbReference>